<gene>
    <name evidence="2" type="ORF">LIER_28523</name>
</gene>
<dbReference type="PANTHER" id="PTHR23274">
    <property type="entry name" value="DNA HELICASE-RELATED"/>
    <property type="match status" value="1"/>
</dbReference>
<dbReference type="GO" id="GO:0006260">
    <property type="term" value="P:DNA replication"/>
    <property type="evidence" value="ECO:0007669"/>
    <property type="project" value="TreeGrafter"/>
</dbReference>
<sequence length="124" mass="14027">MIPNLIGVVIGTGQFRGKHVWIPKIPLEPNPSDNKYLIPFVRQFPLRLCYAMTINKSQGQTLDCVGIYLCQPVFSHGQLYVALSRAKTGDNVRFFIIPPIYNGTWTNYTTNVVYNEVLVKANLP</sequence>
<dbReference type="Pfam" id="PF13538">
    <property type="entry name" value="UvrD_C_2"/>
    <property type="match status" value="1"/>
</dbReference>
<evidence type="ECO:0000313" key="3">
    <source>
        <dbReference type="Proteomes" id="UP001454036"/>
    </source>
</evidence>
<organism evidence="2 3">
    <name type="scientific">Lithospermum erythrorhizon</name>
    <name type="common">Purple gromwell</name>
    <name type="synonym">Lithospermum officinale var. erythrorhizon</name>
    <dbReference type="NCBI Taxonomy" id="34254"/>
    <lineage>
        <taxon>Eukaryota</taxon>
        <taxon>Viridiplantae</taxon>
        <taxon>Streptophyta</taxon>
        <taxon>Embryophyta</taxon>
        <taxon>Tracheophyta</taxon>
        <taxon>Spermatophyta</taxon>
        <taxon>Magnoliopsida</taxon>
        <taxon>eudicotyledons</taxon>
        <taxon>Gunneridae</taxon>
        <taxon>Pentapetalae</taxon>
        <taxon>asterids</taxon>
        <taxon>lamiids</taxon>
        <taxon>Boraginales</taxon>
        <taxon>Boraginaceae</taxon>
        <taxon>Boraginoideae</taxon>
        <taxon>Lithospermeae</taxon>
        <taxon>Lithospermum</taxon>
    </lineage>
</organism>
<proteinExistence type="predicted"/>
<dbReference type="Gene3D" id="3.40.50.300">
    <property type="entry name" value="P-loop containing nucleotide triphosphate hydrolases"/>
    <property type="match status" value="1"/>
</dbReference>
<dbReference type="InterPro" id="IPR027417">
    <property type="entry name" value="P-loop_NTPase"/>
</dbReference>
<feature type="domain" description="UvrD-like helicase C-terminal" evidence="1">
    <location>
        <begin position="49"/>
        <end position="88"/>
    </location>
</feature>
<name>A0AAV3RJD7_LITER</name>
<dbReference type="Proteomes" id="UP001454036">
    <property type="component" value="Unassembled WGS sequence"/>
</dbReference>
<comment type="caution">
    <text evidence="2">The sequence shown here is derived from an EMBL/GenBank/DDBJ whole genome shotgun (WGS) entry which is preliminary data.</text>
</comment>
<accession>A0AAV3RJD7</accession>
<dbReference type="GO" id="GO:0005657">
    <property type="term" value="C:replication fork"/>
    <property type="evidence" value="ECO:0007669"/>
    <property type="project" value="TreeGrafter"/>
</dbReference>
<dbReference type="EMBL" id="BAABME010009531">
    <property type="protein sequence ID" value="GAA0175333.1"/>
    <property type="molecule type" value="Genomic_DNA"/>
</dbReference>
<protein>
    <recommendedName>
        <fullName evidence="1">UvrD-like helicase C-terminal domain-containing protein</fullName>
    </recommendedName>
</protein>
<dbReference type="InterPro" id="IPR027785">
    <property type="entry name" value="UvrD-like_helicase_C"/>
</dbReference>
<evidence type="ECO:0000259" key="1">
    <source>
        <dbReference type="Pfam" id="PF13538"/>
    </source>
</evidence>
<reference evidence="2 3" key="1">
    <citation type="submission" date="2024-01" db="EMBL/GenBank/DDBJ databases">
        <title>The complete chloroplast genome sequence of Lithospermum erythrorhizon: insights into the phylogenetic relationship among Boraginaceae species and the maternal lineages of purple gromwells.</title>
        <authorList>
            <person name="Okada T."/>
            <person name="Watanabe K."/>
        </authorList>
    </citation>
    <scope>NUCLEOTIDE SEQUENCE [LARGE SCALE GENOMIC DNA]</scope>
</reference>
<dbReference type="AlphaFoldDB" id="A0AAV3RJD7"/>
<dbReference type="CDD" id="cd18809">
    <property type="entry name" value="SF1_C_RecD"/>
    <property type="match status" value="1"/>
</dbReference>
<dbReference type="SUPFAM" id="SSF52540">
    <property type="entry name" value="P-loop containing nucleoside triphosphate hydrolases"/>
    <property type="match status" value="1"/>
</dbReference>
<dbReference type="PANTHER" id="PTHR23274:SF48">
    <property type="entry name" value="ATP-DEPENDENT DNA HELICASE"/>
    <property type="match status" value="1"/>
</dbReference>
<keyword evidence="3" id="KW-1185">Reference proteome</keyword>
<evidence type="ECO:0000313" key="2">
    <source>
        <dbReference type="EMBL" id="GAA0175333.1"/>
    </source>
</evidence>